<feature type="transmembrane region" description="Helical" evidence="6">
    <location>
        <begin position="12"/>
        <end position="30"/>
    </location>
</feature>
<dbReference type="InterPro" id="IPR037272">
    <property type="entry name" value="SNS_sf"/>
</dbReference>
<dbReference type="GO" id="GO:0016020">
    <property type="term" value="C:membrane"/>
    <property type="evidence" value="ECO:0007669"/>
    <property type="project" value="UniProtKB-SubCell"/>
</dbReference>
<dbReference type="PROSITE" id="PS50267">
    <property type="entry name" value="NA_NEUROTRAN_SYMP_3"/>
    <property type="match status" value="1"/>
</dbReference>
<feature type="transmembrane region" description="Helical" evidence="6">
    <location>
        <begin position="42"/>
        <end position="64"/>
    </location>
</feature>
<dbReference type="PRINTS" id="PR00176">
    <property type="entry name" value="NANEUSMPORT"/>
</dbReference>
<dbReference type="InterPro" id="IPR000175">
    <property type="entry name" value="Na/ntran_symport"/>
</dbReference>
<dbReference type="Pfam" id="PF00209">
    <property type="entry name" value="SNF"/>
    <property type="match status" value="2"/>
</dbReference>
<proteinExistence type="predicted"/>
<gene>
    <name evidence="7" type="ORF">METZ01_LOCUS45120</name>
</gene>
<feature type="transmembrane region" description="Helical" evidence="6">
    <location>
        <begin position="84"/>
        <end position="104"/>
    </location>
</feature>
<dbReference type="AlphaFoldDB" id="A0A381RKB6"/>
<feature type="transmembrane region" description="Helical" evidence="6">
    <location>
        <begin position="142"/>
        <end position="163"/>
    </location>
</feature>
<feature type="transmembrane region" description="Helical" evidence="6">
    <location>
        <begin position="453"/>
        <end position="472"/>
    </location>
</feature>
<evidence type="ECO:0000256" key="6">
    <source>
        <dbReference type="SAM" id="Phobius"/>
    </source>
</evidence>
<reference evidence="7" key="1">
    <citation type="submission" date="2018-05" db="EMBL/GenBank/DDBJ databases">
        <authorList>
            <person name="Lanie J.A."/>
            <person name="Ng W.-L."/>
            <person name="Kazmierczak K.M."/>
            <person name="Andrzejewski T.M."/>
            <person name="Davidsen T.M."/>
            <person name="Wayne K.J."/>
            <person name="Tettelin H."/>
            <person name="Glass J.I."/>
            <person name="Rusch D."/>
            <person name="Podicherti R."/>
            <person name="Tsui H.-C.T."/>
            <person name="Winkler M.E."/>
        </authorList>
    </citation>
    <scope>NUCLEOTIDE SEQUENCE</scope>
</reference>
<sequence length="488" mass="53512">MTNRETFSSRWGLILAGLGLAVGTGNLWRFPRIAAENGGAAFLIPWIIFLFLWSLPLMIAEFGIGRGTRRGVVGSFAKLIGSRYAWMGGFIAVTTIMVLFYYTVVTGWALKYFFVAISGGIPAGSPEAYWATYSHSVWQPVFFHLISVGIGAFIIQRGVVHGIERANRILIPILFLLLIVAVIRSVTLPGADRGLAFLFNPDLSALKSHKTWLEALTQSAWSTGAGWGMLLTYATYMRRNDDVVLNASTIGLGDNSASLLAGMAIVPTAFALLSNEEAQAAMASGNEGLTFIWIPQLFALVPFGHVFLPLFFLALFCAALSTLIAMIEFATRILMDGGVKRRRAVRLVASVVAVMGIPSAVSMTVFVNQDWVWGLALMISGLFIAIAVIRFGQDRFLNEFVNVEGNDLNLGRFYGWLIRYVVPAEFIAIFSWWVYAAVTAEGAKPWWNPTDPVGLGTCLLQWGVALSLLIYFNKGIAERSLHEEKGQL</sequence>
<evidence type="ECO:0000256" key="4">
    <source>
        <dbReference type="ARBA" id="ARBA00022989"/>
    </source>
</evidence>
<dbReference type="PANTHER" id="PTHR42948">
    <property type="entry name" value="TRANSPORTER"/>
    <property type="match status" value="1"/>
</dbReference>
<feature type="transmembrane region" description="Helical" evidence="6">
    <location>
        <begin position="372"/>
        <end position="392"/>
    </location>
</feature>
<dbReference type="PANTHER" id="PTHR42948:SF1">
    <property type="entry name" value="TRANSPORTER"/>
    <property type="match status" value="1"/>
</dbReference>
<feature type="transmembrane region" description="Helical" evidence="6">
    <location>
        <begin position="212"/>
        <end position="236"/>
    </location>
</feature>
<evidence type="ECO:0008006" key="8">
    <source>
        <dbReference type="Google" id="ProtNLM"/>
    </source>
</evidence>
<dbReference type="SUPFAM" id="SSF161070">
    <property type="entry name" value="SNF-like"/>
    <property type="match status" value="1"/>
</dbReference>
<keyword evidence="5 6" id="KW-0472">Membrane</keyword>
<evidence type="ECO:0000313" key="7">
    <source>
        <dbReference type="EMBL" id="SUZ92266.1"/>
    </source>
</evidence>
<evidence type="ECO:0000256" key="2">
    <source>
        <dbReference type="ARBA" id="ARBA00022448"/>
    </source>
</evidence>
<feature type="transmembrane region" description="Helical" evidence="6">
    <location>
        <begin position="169"/>
        <end position="191"/>
    </location>
</feature>
<dbReference type="CDD" id="cd10336">
    <property type="entry name" value="SLC6sbd_Tyt1-Like"/>
    <property type="match status" value="1"/>
</dbReference>
<evidence type="ECO:0000256" key="1">
    <source>
        <dbReference type="ARBA" id="ARBA00004141"/>
    </source>
</evidence>
<protein>
    <recommendedName>
        <fullName evidence="8">Sodium-dependent transporter</fullName>
    </recommendedName>
</protein>
<comment type="subcellular location">
    <subcellularLocation>
        <location evidence="1">Membrane</location>
        <topology evidence="1">Multi-pass membrane protein</topology>
    </subcellularLocation>
</comment>
<feature type="transmembrane region" description="Helical" evidence="6">
    <location>
        <begin position="347"/>
        <end position="366"/>
    </location>
</feature>
<organism evidence="7">
    <name type="scientific">marine metagenome</name>
    <dbReference type="NCBI Taxonomy" id="408172"/>
    <lineage>
        <taxon>unclassified sequences</taxon>
        <taxon>metagenomes</taxon>
        <taxon>ecological metagenomes</taxon>
    </lineage>
</organism>
<feature type="transmembrane region" description="Helical" evidence="6">
    <location>
        <begin position="310"/>
        <end position="335"/>
    </location>
</feature>
<evidence type="ECO:0000256" key="5">
    <source>
        <dbReference type="ARBA" id="ARBA00023136"/>
    </source>
</evidence>
<evidence type="ECO:0000256" key="3">
    <source>
        <dbReference type="ARBA" id="ARBA00022692"/>
    </source>
</evidence>
<keyword evidence="4 6" id="KW-1133">Transmembrane helix</keyword>
<feature type="transmembrane region" description="Helical" evidence="6">
    <location>
        <begin position="413"/>
        <end position="433"/>
    </location>
</feature>
<dbReference type="NCBIfam" id="NF037979">
    <property type="entry name" value="Na_transp"/>
    <property type="match status" value="1"/>
</dbReference>
<keyword evidence="2" id="KW-0813">Transport</keyword>
<dbReference type="EMBL" id="UINC01002045">
    <property type="protein sequence ID" value="SUZ92266.1"/>
    <property type="molecule type" value="Genomic_DNA"/>
</dbReference>
<name>A0A381RKB6_9ZZZZ</name>
<keyword evidence="3 6" id="KW-0812">Transmembrane</keyword>
<accession>A0A381RKB6</accession>
<dbReference type="InterPro" id="IPR047218">
    <property type="entry name" value="YocR/YhdH-like"/>
</dbReference>